<feature type="region of interest" description="Disordered" evidence="2">
    <location>
        <begin position="44"/>
        <end position="77"/>
    </location>
</feature>
<name>A0A061IWP2_TRYRA</name>
<feature type="compositionally biased region" description="Low complexity" evidence="2">
    <location>
        <begin position="974"/>
        <end position="987"/>
    </location>
</feature>
<feature type="compositionally biased region" description="Polar residues" evidence="2">
    <location>
        <begin position="187"/>
        <end position="202"/>
    </location>
</feature>
<evidence type="ECO:0000256" key="2">
    <source>
        <dbReference type="SAM" id="MobiDB-lite"/>
    </source>
</evidence>
<feature type="compositionally biased region" description="Acidic residues" evidence="2">
    <location>
        <begin position="988"/>
        <end position="1000"/>
    </location>
</feature>
<dbReference type="EMBL" id="AUPL01006899">
    <property type="protein sequence ID" value="ESL05452.1"/>
    <property type="molecule type" value="Genomic_DNA"/>
</dbReference>
<feature type="region of interest" description="Disordered" evidence="2">
    <location>
        <begin position="887"/>
        <end position="935"/>
    </location>
</feature>
<keyword evidence="4" id="KW-1185">Reference proteome</keyword>
<dbReference type="Proteomes" id="UP000031737">
    <property type="component" value="Unassembled WGS sequence"/>
</dbReference>
<sequence length="1000" mass="110319">MYHGSEEELRAAEMTGRVYDNLCTSTPLELHGIRQLHTSHIGGASLEGEDESTCGSHNTSTAQPSRRRRVGGAHPASQQISGVHAVVEVARRESVLRQLYNDKLRGSISAIVSALMNELPRDHIFLQLLSDPATEQYCRVRVGEVVESFLFSVQAHQYHNLASELAKREVELLTLAGQLEEAQQANVNASSPVKSFKTTQTDNRTDAGMNTEYSSHLARGEGDVEPAEATAQDELIALLEDVTREHELAKCRECLSAPTSLLETVQAEGNYRDKYEYLADVVSHLFRSVQGLVVYADGSLNSLESLRHSLHGMWSCDDKNAAEAGAQAALRRTSLPVSSVAAGGCPSSSVSASAATSPLQQRAAIFEEERARLEKLAAQLKYAQRHCGDIIEGLGKAQMELQRQSDSRQQQLEQLQQLAARNNMQELSKALKANEAALVRLREDMQQSFAAERAQVRARERELEQRCAQQAFELQQVTEELALGRQQLQREAEGRCKAEQRMQVAEESAAEARQHCGVTVSELHRGLEAEKDALQETLRKVQVELIARHAEAVCARQEGIALDAHVTKMEFLLVHGYERTAAEQHYSLLLAQEAVRHAKTQAAAEQKALREHQSTAQQCYEDLRFLLECMREDDYKAELLQREEEADTEARRRRVFVDNNIDGSPVDKKNGDCSDGAHNKVAEEEVVEVEAGGRTQALLHRYGTPKTLTGVVTALQNAYETVQRHQRYMQSTVDAASMRERQLQQEGDTLRARLEQLTADYEQQQVNFKRLWNTQAMWERQDTLKGLLAKQEALLATVNVEREALQVRWSALSEEYQALERRNSQLHERCAVKEVENARLLGYLRAKQMTSTSSSPPSLQQPQLLSPEVLHETLADGAAGLSVRLTAEGTSEEKAALGNSPEARRTETHTLPRHRGSRGSSSAAGLSGQAQTPCSSVLEEEAGVGHSAMGVVVPLGQLSRDRGAWRPVCRPGSGAPAAATPTAAGAEEAAEVEEGMDGAN</sequence>
<protein>
    <submittedName>
        <fullName evidence="3">Uncharacterized protein</fullName>
    </submittedName>
</protein>
<dbReference type="AlphaFoldDB" id="A0A061IWP2"/>
<evidence type="ECO:0000313" key="3">
    <source>
        <dbReference type="EMBL" id="ESL05452.1"/>
    </source>
</evidence>
<feature type="coiled-coil region" evidence="1">
    <location>
        <begin position="363"/>
        <end position="480"/>
    </location>
</feature>
<gene>
    <name evidence="3" type="ORF">TRSC58_06899</name>
</gene>
<keyword evidence="1" id="KW-0175">Coiled coil</keyword>
<accession>A0A061IWP2</accession>
<evidence type="ECO:0000256" key="1">
    <source>
        <dbReference type="SAM" id="Coils"/>
    </source>
</evidence>
<evidence type="ECO:0000313" key="4">
    <source>
        <dbReference type="Proteomes" id="UP000031737"/>
    </source>
</evidence>
<feature type="compositionally biased region" description="Low complexity" evidence="2">
    <location>
        <begin position="918"/>
        <end position="928"/>
    </location>
</feature>
<dbReference type="OrthoDB" id="273554at2759"/>
<organism evidence="3 4">
    <name type="scientific">Trypanosoma rangeli SC58</name>
    <dbReference type="NCBI Taxonomy" id="429131"/>
    <lineage>
        <taxon>Eukaryota</taxon>
        <taxon>Discoba</taxon>
        <taxon>Euglenozoa</taxon>
        <taxon>Kinetoplastea</taxon>
        <taxon>Metakinetoplastina</taxon>
        <taxon>Trypanosomatida</taxon>
        <taxon>Trypanosomatidae</taxon>
        <taxon>Trypanosoma</taxon>
        <taxon>Herpetosoma</taxon>
    </lineage>
</organism>
<proteinExistence type="predicted"/>
<dbReference type="VEuPathDB" id="TriTrypDB:TRSC58_06899"/>
<feature type="coiled-coil region" evidence="1">
    <location>
        <begin position="740"/>
        <end position="767"/>
    </location>
</feature>
<feature type="region of interest" description="Disordered" evidence="2">
    <location>
        <begin position="964"/>
        <end position="1000"/>
    </location>
</feature>
<comment type="caution">
    <text evidence="3">The sequence shown here is derived from an EMBL/GenBank/DDBJ whole genome shotgun (WGS) entry which is preliminary data.</text>
</comment>
<feature type="coiled-coil region" evidence="1">
    <location>
        <begin position="802"/>
        <end position="836"/>
    </location>
</feature>
<feature type="compositionally biased region" description="Polar residues" evidence="2">
    <location>
        <begin position="53"/>
        <end position="64"/>
    </location>
</feature>
<reference evidence="3 4" key="1">
    <citation type="submission" date="2013-07" db="EMBL/GenBank/DDBJ databases">
        <authorList>
            <person name="Stoco P.H."/>
            <person name="Wagner G."/>
            <person name="Gerber A."/>
            <person name="Zaha A."/>
            <person name="Thompson C."/>
            <person name="Bartholomeu D.C."/>
            <person name="Luckemeyer D.D."/>
            <person name="Bahia D."/>
            <person name="Loreto E."/>
            <person name="Prestes E.B."/>
            <person name="Lima F.M."/>
            <person name="Rodrigues-Luiz G."/>
            <person name="Vallejo G.A."/>
            <person name="Filho J.F."/>
            <person name="Monteiro K.M."/>
            <person name="Tyler K.M."/>
            <person name="de Almeida L.G."/>
            <person name="Ortiz M.F."/>
            <person name="Siervo M.A."/>
            <person name="de Moraes M.H."/>
            <person name="Cunha O.L."/>
            <person name="Mendonca-Neto R."/>
            <person name="Silva R."/>
            <person name="Teixeira S.M."/>
            <person name="Murta S.M."/>
            <person name="Sincero T.C."/>
            <person name="Mendes T.A."/>
            <person name="Urmenyi T.P."/>
            <person name="Silva V.G."/>
            <person name="da Rocha W.D."/>
            <person name="Andersson B."/>
            <person name="Romanha A.J."/>
            <person name="Steindel M."/>
            <person name="de Vasconcelos A.T."/>
            <person name="Grisard E.C."/>
        </authorList>
    </citation>
    <scope>NUCLEOTIDE SEQUENCE [LARGE SCALE GENOMIC DNA]</scope>
    <source>
        <strain evidence="3 4">SC58</strain>
    </source>
</reference>
<feature type="region of interest" description="Disordered" evidence="2">
    <location>
        <begin position="187"/>
        <end position="208"/>
    </location>
</feature>